<dbReference type="Proteomes" id="UP000229241">
    <property type="component" value="Unassembled WGS sequence"/>
</dbReference>
<protein>
    <submittedName>
        <fullName evidence="2">Uncharacterized protein</fullName>
    </submittedName>
</protein>
<evidence type="ECO:0000256" key="1">
    <source>
        <dbReference type="SAM" id="Phobius"/>
    </source>
</evidence>
<reference evidence="2 3" key="1">
    <citation type="submission" date="2017-09" db="EMBL/GenBank/DDBJ databases">
        <title>Depth-based differentiation of microbial function through sediment-hosted aquifers and enrichment of novel symbionts in the deep terrestrial subsurface.</title>
        <authorList>
            <person name="Probst A.J."/>
            <person name="Ladd B."/>
            <person name="Jarett J.K."/>
            <person name="Geller-Mcgrath D.E."/>
            <person name="Sieber C.M."/>
            <person name="Emerson J.B."/>
            <person name="Anantharaman K."/>
            <person name="Thomas B.C."/>
            <person name="Malmstrom R."/>
            <person name="Stieglmeier M."/>
            <person name="Klingl A."/>
            <person name="Woyke T."/>
            <person name="Ryan C.M."/>
            <person name="Banfield J.F."/>
        </authorList>
    </citation>
    <scope>NUCLEOTIDE SEQUENCE [LARGE SCALE GENOMIC DNA]</scope>
    <source>
        <strain evidence="2">CG18_big_fil_WC_8_21_14_2_50_39_7</strain>
    </source>
</reference>
<accession>A0A2H0EC63</accession>
<dbReference type="EMBL" id="PCTX01000071">
    <property type="protein sequence ID" value="PIP91995.1"/>
    <property type="molecule type" value="Genomic_DNA"/>
</dbReference>
<dbReference type="AlphaFoldDB" id="A0A2H0EC63"/>
<comment type="caution">
    <text evidence="2">The sequence shown here is derived from an EMBL/GenBank/DDBJ whole genome shotgun (WGS) entry which is preliminary data.</text>
</comment>
<proteinExistence type="predicted"/>
<name>A0A2H0EC63_9BACT</name>
<sequence>MNQDLSKILKELKQIQPDPDYSRQSRLLILGSKGLDTLIKSPNLKQGWAADILNNFYFTTRLTRLAFATGIALVLILIAGSVYYINNQLNQNNLVVKASEMNASIQVKLNEIKYLLETSPQIDFSQISTIQALLEKAANELKEVSALGDKDLNESLKKIDSTREILYQIDEILQNK</sequence>
<organism evidence="2 3">
    <name type="scientific">Candidatus Wolfebacteria bacterium CG18_big_fil_WC_8_21_14_2_50_39_7</name>
    <dbReference type="NCBI Taxonomy" id="1975071"/>
    <lineage>
        <taxon>Bacteria</taxon>
        <taxon>Candidatus Wolfeibacteriota</taxon>
    </lineage>
</organism>
<evidence type="ECO:0000313" key="2">
    <source>
        <dbReference type="EMBL" id="PIP91995.1"/>
    </source>
</evidence>
<evidence type="ECO:0000313" key="3">
    <source>
        <dbReference type="Proteomes" id="UP000229241"/>
    </source>
</evidence>
<gene>
    <name evidence="2" type="ORF">COW77_02405</name>
</gene>
<keyword evidence="1" id="KW-0812">Transmembrane</keyword>
<keyword evidence="1" id="KW-1133">Transmembrane helix</keyword>
<keyword evidence="1" id="KW-0472">Membrane</keyword>
<feature type="transmembrane region" description="Helical" evidence="1">
    <location>
        <begin position="65"/>
        <end position="85"/>
    </location>
</feature>